<evidence type="ECO:0000313" key="1">
    <source>
        <dbReference type="EMBL" id="TFK72081.1"/>
    </source>
</evidence>
<accession>A0ACD3B2T2</accession>
<dbReference type="Proteomes" id="UP000308600">
    <property type="component" value="Unassembled WGS sequence"/>
</dbReference>
<name>A0ACD3B2T2_9AGAR</name>
<reference evidence="1 2" key="1">
    <citation type="journal article" date="2019" name="Nat. Ecol. Evol.">
        <title>Megaphylogeny resolves global patterns of mushroom evolution.</title>
        <authorList>
            <person name="Varga T."/>
            <person name="Krizsan K."/>
            <person name="Foldi C."/>
            <person name="Dima B."/>
            <person name="Sanchez-Garcia M."/>
            <person name="Sanchez-Ramirez S."/>
            <person name="Szollosi G.J."/>
            <person name="Szarkandi J.G."/>
            <person name="Papp V."/>
            <person name="Albert L."/>
            <person name="Andreopoulos W."/>
            <person name="Angelini C."/>
            <person name="Antonin V."/>
            <person name="Barry K.W."/>
            <person name="Bougher N.L."/>
            <person name="Buchanan P."/>
            <person name="Buyck B."/>
            <person name="Bense V."/>
            <person name="Catcheside P."/>
            <person name="Chovatia M."/>
            <person name="Cooper J."/>
            <person name="Damon W."/>
            <person name="Desjardin D."/>
            <person name="Finy P."/>
            <person name="Geml J."/>
            <person name="Haridas S."/>
            <person name="Hughes K."/>
            <person name="Justo A."/>
            <person name="Karasinski D."/>
            <person name="Kautmanova I."/>
            <person name="Kiss B."/>
            <person name="Kocsube S."/>
            <person name="Kotiranta H."/>
            <person name="LaButti K.M."/>
            <person name="Lechner B.E."/>
            <person name="Liimatainen K."/>
            <person name="Lipzen A."/>
            <person name="Lukacs Z."/>
            <person name="Mihaltcheva S."/>
            <person name="Morgado L.N."/>
            <person name="Niskanen T."/>
            <person name="Noordeloos M.E."/>
            <person name="Ohm R.A."/>
            <person name="Ortiz-Santana B."/>
            <person name="Ovrebo C."/>
            <person name="Racz N."/>
            <person name="Riley R."/>
            <person name="Savchenko A."/>
            <person name="Shiryaev A."/>
            <person name="Soop K."/>
            <person name="Spirin V."/>
            <person name="Szebenyi C."/>
            <person name="Tomsovsky M."/>
            <person name="Tulloss R.E."/>
            <person name="Uehling J."/>
            <person name="Grigoriev I.V."/>
            <person name="Vagvolgyi C."/>
            <person name="Papp T."/>
            <person name="Martin F.M."/>
            <person name="Miettinen O."/>
            <person name="Hibbett D.S."/>
            <person name="Nagy L.G."/>
        </authorList>
    </citation>
    <scope>NUCLEOTIDE SEQUENCE [LARGE SCALE GENOMIC DNA]</scope>
    <source>
        <strain evidence="1 2">NL-1719</strain>
    </source>
</reference>
<dbReference type="EMBL" id="ML208289">
    <property type="protein sequence ID" value="TFK72081.1"/>
    <property type="molecule type" value="Genomic_DNA"/>
</dbReference>
<organism evidence="1 2">
    <name type="scientific">Pluteus cervinus</name>
    <dbReference type="NCBI Taxonomy" id="181527"/>
    <lineage>
        <taxon>Eukaryota</taxon>
        <taxon>Fungi</taxon>
        <taxon>Dikarya</taxon>
        <taxon>Basidiomycota</taxon>
        <taxon>Agaricomycotina</taxon>
        <taxon>Agaricomycetes</taxon>
        <taxon>Agaricomycetidae</taxon>
        <taxon>Agaricales</taxon>
        <taxon>Pluteineae</taxon>
        <taxon>Pluteaceae</taxon>
        <taxon>Pluteus</taxon>
    </lineage>
</organism>
<gene>
    <name evidence="1" type="ORF">BDN72DRAFT_869668</name>
</gene>
<sequence length="469" mass="50385">MAIGNFLQSAIELTAVPKRKAAANVDPIRDVAPNSPTTAVLEVHTSNEIAIDVGPSQGGTLTVAEDSELPMTKYQLRRSRLQLGALCWGMFLLGWTDGTTGPLLPKIKSVFDVGFTLVSLIFVFACFGYITGALMNVVLSERLAFGKITAAVLQVVSPNFAVFVLAFVLNGFGSALQDSQANGFVASLKDGGELKMGVLHASYVESLYVYLGFGALVAPLVATQFSHLERWSFHYLISLGLALSNFAGLAMVFRFRTHDECLVEIGQAPGEKSASEHSTFRQILGLRFVHLLAIFILIYVGIEVTIGGWIVTFVIDVRGGGPSSGYISSGFFGGLTVGRIALLWVNRKLGGRRAIALYGLLAIVFELILWLVPSQISTIISVTIIGILLGPIFPLAMNHAGRVLPKWLLTSSIGWIAGFGQAGSALLPFMTGAISSKWGIQSLQPLLVIMMVIMIGVWAIVPSQVRRVD</sequence>
<proteinExistence type="predicted"/>
<keyword evidence="2" id="KW-1185">Reference proteome</keyword>
<evidence type="ECO:0000313" key="2">
    <source>
        <dbReference type="Proteomes" id="UP000308600"/>
    </source>
</evidence>
<protein>
    <submittedName>
        <fullName evidence="1">MFS general substrate transporter</fullName>
    </submittedName>
</protein>